<feature type="transmembrane region" description="Helical" evidence="24">
    <location>
        <begin position="3392"/>
        <end position="3411"/>
    </location>
</feature>
<feature type="transmembrane region" description="Helical" evidence="24">
    <location>
        <begin position="48"/>
        <end position="67"/>
    </location>
</feature>
<evidence type="ECO:0000256" key="11">
    <source>
        <dbReference type="ARBA" id="ARBA00022840"/>
    </source>
</evidence>
<feature type="transmembrane region" description="Helical" evidence="24">
    <location>
        <begin position="2355"/>
        <end position="2375"/>
    </location>
</feature>
<evidence type="ECO:0000256" key="18">
    <source>
        <dbReference type="ARBA" id="ARBA00049360"/>
    </source>
</evidence>
<keyword evidence="9 24" id="KW-0547">Nucleotide-binding</keyword>
<feature type="transmembrane region" description="Helical" evidence="24">
    <location>
        <begin position="1649"/>
        <end position="1669"/>
    </location>
</feature>
<evidence type="ECO:0000256" key="24">
    <source>
        <dbReference type="RuleBase" id="RU362082"/>
    </source>
</evidence>
<dbReference type="SFLD" id="SFLDF00027">
    <property type="entry name" value="p-type_atpase"/>
    <property type="match status" value="3"/>
</dbReference>
<comment type="subunit">
    <text evidence="23">Interacts with MYCBP2; the interaction inhibits the ubiquitination of TSC2 by MYCBP2. Interacts with HDAC6; the interaction results in recruitment of HDAC6 to lysosomes to promote CTTN deacetylation.</text>
</comment>
<dbReference type="GO" id="GO:0061462">
    <property type="term" value="P:protein localization to lysosome"/>
    <property type="evidence" value="ECO:0007669"/>
    <property type="project" value="UniProtKB-ARBA"/>
</dbReference>
<dbReference type="PANTHER" id="PTHR45630:SF19">
    <property type="entry name" value="CATION-TRANSPORTING ATPASE"/>
    <property type="match status" value="1"/>
</dbReference>
<evidence type="ECO:0000256" key="8">
    <source>
        <dbReference type="ARBA" id="ARBA00022723"/>
    </source>
</evidence>
<dbReference type="FunFam" id="1.20.1110.10:FF:000023">
    <property type="entry name" value="Cation-transporting ATPase"/>
    <property type="match status" value="3"/>
</dbReference>
<dbReference type="InterPro" id="IPR004014">
    <property type="entry name" value="ATPase_P-typ_cation-transptr_N"/>
</dbReference>
<keyword evidence="5" id="KW-0813">Transport</keyword>
<dbReference type="SUPFAM" id="SSF81665">
    <property type="entry name" value="Calcium ATPase, transmembrane domain M"/>
    <property type="match status" value="3"/>
</dbReference>
<dbReference type="InterPro" id="IPR023298">
    <property type="entry name" value="ATPase_P-typ_TM_dom_sf"/>
</dbReference>
<keyword evidence="17" id="KW-0968">Cytoplasmic vesicle</keyword>
<feature type="transmembrane region" description="Helical" evidence="24">
    <location>
        <begin position="3519"/>
        <end position="3540"/>
    </location>
</feature>
<dbReference type="GO" id="GO:0019829">
    <property type="term" value="F:ATPase-coupled monoatomic cation transmembrane transporter activity"/>
    <property type="evidence" value="ECO:0007669"/>
    <property type="project" value="UniProtKB-UniRule"/>
</dbReference>
<evidence type="ECO:0000256" key="15">
    <source>
        <dbReference type="ARBA" id="ARBA00023136"/>
    </source>
</evidence>
<evidence type="ECO:0000256" key="5">
    <source>
        <dbReference type="ARBA" id="ARBA00022448"/>
    </source>
</evidence>
<feature type="transmembrane region" description="Helical" evidence="24">
    <location>
        <begin position="1071"/>
        <end position="1088"/>
    </location>
</feature>
<evidence type="ECO:0000256" key="25">
    <source>
        <dbReference type="SAM" id="MobiDB-lite"/>
    </source>
</evidence>
<evidence type="ECO:0000256" key="7">
    <source>
        <dbReference type="ARBA" id="ARBA00022692"/>
    </source>
</evidence>
<dbReference type="GO" id="GO:0016887">
    <property type="term" value="F:ATP hydrolysis activity"/>
    <property type="evidence" value="ECO:0007669"/>
    <property type="project" value="InterPro"/>
</dbReference>
<dbReference type="PROSITE" id="PS00154">
    <property type="entry name" value="ATPASE_E1_E2"/>
    <property type="match status" value="3"/>
</dbReference>
<dbReference type="InterPro" id="IPR008250">
    <property type="entry name" value="ATPase_P-typ_transduc_dom_A_sf"/>
</dbReference>
<dbReference type="SUPFAM" id="SSF81653">
    <property type="entry name" value="Calcium ATPase, transduction domain A"/>
    <property type="match status" value="3"/>
</dbReference>
<dbReference type="GO" id="GO:0006874">
    <property type="term" value="P:intracellular calcium ion homeostasis"/>
    <property type="evidence" value="ECO:0007669"/>
    <property type="project" value="TreeGrafter"/>
</dbReference>
<dbReference type="SMART" id="SM00831">
    <property type="entry name" value="Cation_ATPase_N"/>
    <property type="match status" value="2"/>
</dbReference>
<comment type="catalytic activity">
    <reaction evidence="18 24">
        <text>ATP + H2O = ADP + phosphate + H(+)</text>
        <dbReference type="Rhea" id="RHEA:13065"/>
        <dbReference type="ChEBI" id="CHEBI:15377"/>
        <dbReference type="ChEBI" id="CHEBI:15378"/>
        <dbReference type="ChEBI" id="CHEBI:30616"/>
        <dbReference type="ChEBI" id="CHEBI:43474"/>
        <dbReference type="ChEBI" id="CHEBI:456216"/>
    </reaction>
</comment>
<dbReference type="InterPro" id="IPR059000">
    <property type="entry name" value="ATPase_P-type_domA"/>
</dbReference>
<feature type="transmembrane region" description="Helical" evidence="24">
    <location>
        <begin position="2288"/>
        <end position="2307"/>
    </location>
</feature>
<name>A0AAD1RC22_PELCU</name>
<dbReference type="InterPro" id="IPR023214">
    <property type="entry name" value="HAD_sf"/>
</dbReference>
<dbReference type="GO" id="GO:0140358">
    <property type="term" value="F:P-type transmembrane transporter activity"/>
    <property type="evidence" value="ECO:0007669"/>
    <property type="project" value="InterPro"/>
</dbReference>
<dbReference type="FunFam" id="2.70.150.10:FF:000035">
    <property type="entry name" value="Cation-transporting ATPase"/>
    <property type="match status" value="1"/>
</dbReference>
<evidence type="ECO:0000256" key="9">
    <source>
        <dbReference type="ARBA" id="ARBA00022741"/>
    </source>
</evidence>
<dbReference type="GO" id="GO:0005524">
    <property type="term" value="F:ATP binding"/>
    <property type="evidence" value="ECO:0007669"/>
    <property type="project" value="UniProtKB-UniRule"/>
</dbReference>
<comment type="catalytic activity">
    <reaction evidence="20">
        <text>spermine(out) + ATP + H2O = spermine(in) + ADP + phosphate + H(+)</text>
        <dbReference type="Rhea" id="RHEA:63368"/>
        <dbReference type="ChEBI" id="CHEBI:15377"/>
        <dbReference type="ChEBI" id="CHEBI:15378"/>
        <dbReference type="ChEBI" id="CHEBI:30616"/>
        <dbReference type="ChEBI" id="CHEBI:43474"/>
        <dbReference type="ChEBI" id="CHEBI:45725"/>
        <dbReference type="ChEBI" id="CHEBI:456216"/>
    </reaction>
</comment>
<organism evidence="27 28">
    <name type="scientific">Pelobates cultripes</name>
    <name type="common">Western spadefoot toad</name>
    <dbReference type="NCBI Taxonomy" id="61616"/>
    <lineage>
        <taxon>Eukaryota</taxon>
        <taxon>Metazoa</taxon>
        <taxon>Chordata</taxon>
        <taxon>Craniata</taxon>
        <taxon>Vertebrata</taxon>
        <taxon>Euteleostomi</taxon>
        <taxon>Amphibia</taxon>
        <taxon>Batrachia</taxon>
        <taxon>Anura</taxon>
        <taxon>Pelobatoidea</taxon>
        <taxon>Pelobatidae</taxon>
        <taxon>Pelobates</taxon>
    </lineage>
</organism>
<dbReference type="GO" id="GO:0046872">
    <property type="term" value="F:metal ion binding"/>
    <property type="evidence" value="ECO:0007669"/>
    <property type="project" value="UniProtKB-UniRule"/>
</dbReference>
<dbReference type="InterPro" id="IPR001757">
    <property type="entry name" value="P_typ_ATPase"/>
</dbReference>
<dbReference type="SUPFAM" id="SSF81660">
    <property type="entry name" value="Metal cation-transporting ATPase, ATP-binding domain N"/>
    <property type="match status" value="3"/>
</dbReference>
<evidence type="ECO:0000256" key="2">
    <source>
        <dbReference type="ARBA" id="ARBA00004155"/>
    </source>
</evidence>
<comment type="similarity">
    <text evidence="4 24">Belongs to the cation transport ATPase (P-type) (TC 3.A.3) family. Type V subfamily.</text>
</comment>
<feature type="transmembrane region" description="Helical" evidence="24">
    <location>
        <begin position="2319"/>
        <end position="2339"/>
    </location>
</feature>
<dbReference type="InterPro" id="IPR047819">
    <property type="entry name" value="P5A-ATPase_N"/>
</dbReference>
<reference evidence="27" key="1">
    <citation type="submission" date="2022-03" db="EMBL/GenBank/DDBJ databases">
        <authorList>
            <person name="Alioto T."/>
            <person name="Alioto T."/>
            <person name="Gomez Garrido J."/>
        </authorList>
    </citation>
    <scope>NUCLEOTIDE SEQUENCE</scope>
</reference>
<gene>
    <name evidence="27" type="ORF">PECUL_23A007857</name>
</gene>
<dbReference type="GO" id="GO:0061909">
    <property type="term" value="P:autophagosome-lysosome fusion"/>
    <property type="evidence" value="ECO:0007669"/>
    <property type="project" value="UniProtKB-ARBA"/>
</dbReference>
<keyword evidence="7 24" id="KW-0812">Transmembrane</keyword>
<feature type="transmembrane region" description="Helical" evidence="24">
    <location>
        <begin position="931"/>
        <end position="951"/>
    </location>
</feature>
<evidence type="ECO:0000259" key="26">
    <source>
        <dbReference type="SMART" id="SM00831"/>
    </source>
</evidence>
<evidence type="ECO:0000256" key="22">
    <source>
        <dbReference type="ARBA" id="ARBA00060400"/>
    </source>
</evidence>
<feature type="region of interest" description="Disordered" evidence="25">
    <location>
        <begin position="169"/>
        <end position="189"/>
    </location>
</feature>
<evidence type="ECO:0000256" key="4">
    <source>
        <dbReference type="ARBA" id="ARBA00006000"/>
    </source>
</evidence>
<feature type="domain" description="Cation-transporting P-type ATPase N-terminal" evidence="26">
    <location>
        <begin position="1398"/>
        <end position="1471"/>
    </location>
</feature>
<dbReference type="Gene3D" id="3.40.1110.10">
    <property type="entry name" value="Calcium-transporting ATPase, cytoplasmic domain N"/>
    <property type="match status" value="3"/>
</dbReference>
<comment type="catalytic activity">
    <reaction evidence="19">
        <text>spermidine(out) + ATP + H2O = spermidine(in) + ADP + phosphate + H(+)</text>
        <dbReference type="Rhea" id="RHEA:29999"/>
        <dbReference type="ChEBI" id="CHEBI:15377"/>
        <dbReference type="ChEBI" id="CHEBI:15378"/>
        <dbReference type="ChEBI" id="CHEBI:30616"/>
        <dbReference type="ChEBI" id="CHEBI:43474"/>
        <dbReference type="ChEBI" id="CHEBI:57834"/>
        <dbReference type="ChEBI" id="CHEBI:456216"/>
    </reaction>
</comment>
<evidence type="ECO:0000256" key="23">
    <source>
        <dbReference type="ARBA" id="ARBA00065284"/>
    </source>
</evidence>
<dbReference type="FunFam" id="2.70.150.10:FF:000060">
    <property type="entry name" value="Cation-transporting ATPase"/>
    <property type="match status" value="2"/>
</dbReference>
<feature type="transmembrane region" description="Helical" evidence="24">
    <location>
        <begin position="431"/>
        <end position="452"/>
    </location>
</feature>
<dbReference type="GO" id="GO:0000421">
    <property type="term" value="C:autophagosome membrane"/>
    <property type="evidence" value="ECO:0007669"/>
    <property type="project" value="UniProtKB-SubCell"/>
</dbReference>
<dbReference type="Pfam" id="PF00690">
    <property type="entry name" value="Cation_ATPase_N"/>
    <property type="match status" value="3"/>
</dbReference>
<dbReference type="FunFam" id="3.40.50.1000:FF:000075">
    <property type="entry name" value="Cation-transporting ATPase"/>
    <property type="match status" value="3"/>
</dbReference>
<evidence type="ECO:0000256" key="13">
    <source>
        <dbReference type="ARBA" id="ARBA00022967"/>
    </source>
</evidence>
<feature type="transmembrane region" description="Helical" evidence="24">
    <location>
        <begin position="1100"/>
        <end position="1118"/>
    </location>
</feature>
<evidence type="ECO:0000256" key="6">
    <source>
        <dbReference type="ARBA" id="ARBA00022553"/>
    </source>
</evidence>
<feature type="transmembrane region" description="Helical" evidence="24">
    <location>
        <begin position="2674"/>
        <end position="2693"/>
    </location>
</feature>
<dbReference type="SFLD" id="SFLDS00003">
    <property type="entry name" value="Haloacid_Dehalogenase"/>
    <property type="match status" value="3"/>
</dbReference>
<feature type="transmembrane region" description="Helical" evidence="24">
    <location>
        <begin position="3423"/>
        <end position="3448"/>
    </location>
</feature>
<dbReference type="GO" id="GO:0010821">
    <property type="term" value="P:regulation of mitochondrion organization"/>
    <property type="evidence" value="ECO:0007669"/>
    <property type="project" value="UniProtKB-ARBA"/>
</dbReference>
<dbReference type="FunFam" id="3.40.1110.10:FF:000026">
    <property type="entry name" value="Cation-transporting ATPase"/>
    <property type="match status" value="2"/>
</dbReference>
<dbReference type="Pfam" id="PF13246">
    <property type="entry name" value="Cation_ATPase"/>
    <property type="match status" value="3"/>
</dbReference>
<dbReference type="PRINTS" id="PR00121">
    <property type="entry name" value="NAKATPASE"/>
</dbReference>
<evidence type="ECO:0000313" key="27">
    <source>
        <dbReference type="EMBL" id="CAH2247931.1"/>
    </source>
</evidence>
<dbReference type="Pfam" id="PF12409">
    <property type="entry name" value="P5-ATPase"/>
    <property type="match status" value="3"/>
</dbReference>
<dbReference type="GO" id="GO:0043025">
    <property type="term" value="C:neuronal cell body"/>
    <property type="evidence" value="ECO:0007669"/>
    <property type="project" value="UniProtKB-ARBA"/>
</dbReference>
<dbReference type="GO" id="GO:1900180">
    <property type="term" value="P:regulation of protein localization to nucleus"/>
    <property type="evidence" value="ECO:0007669"/>
    <property type="project" value="UniProtKB-ARBA"/>
</dbReference>
<feature type="transmembrane region" description="Helical" evidence="24">
    <location>
        <begin position="2227"/>
        <end position="2248"/>
    </location>
</feature>
<feature type="transmembrane region" description="Helical" evidence="24">
    <location>
        <begin position="2158"/>
        <end position="2178"/>
    </location>
</feature>
<feature type="transmembrane region" description="Helical" evidence="24">
    <location>
        <begin position="2879"/>
        <end position="2905"/>
    </location>
</feature>
<feature type="transmembrane region" description="Helical" evidence="24">
    <location>
        <begin position="1474"/>
        <end position="1493"/>
    </location>
</feature>
<keyword evidence="11 24" id="KW-0067">ATP-binding</keyword>
<evidence type="ECO:0000256" key="1">
    <source>
        <dbReference type="ARBA" id="ARBA00004107"/>
    </source>
</evidence>
<feature type="transmembrane region" description="Helical" evidence="24">
    <location>
        <begin position="2847"/>
        <end position="2867"/>
    </location>
</feature>
<dbReference type="InterPro" id="IPR044492">
    <property type="entry name" value="P_typ_ATPase_HD_dom"/>
</dbReference>
<dbReference type="Pfam" id="PF00122">
    <property type="entry name" value="E1-E2_ATPase"/>
    <property type="match status" value="3"/>
</dbReference>
<dbReference type="Gene3D" id="3.40.50.1000">
    <property type="entry name" value="HAD superfamily/HAD-like"/>
    <property type="match status" value="4"/>
</dbReference>
<feature type="transmembrane region" description="Helical" evidence="24">
    <location>
        <begin position="1247"/>
        <end position="1266"/>
    </location>
</feature>
<dbReference type="EC" id="7.2.2.-" evidence="24"/>
<dbReference type="InterPro" id="IPR036412">
    <property type="entry name" value="HAD-like_sf"/>
</dbReference>
<dbReference type="SUPFAM" id="SSF56784">
    <property type="entry name" value="HAD-like"/>
    <property type="match status" value="3"/>
</dbReference>
<feature type="domain" description="Cation-transporting P-type ATPase N-terminal" evidence="26">
    <location>
        <begin position="150"/>
        <end position="233"/>
    </location>
</feature>
<dbReference type="NCBIfam" id="TIGR01494">
    <property type="entry name" value="ATPase_P-type"/>
    <property type="match status" value="4"/>
</dbReference>
<evidence type="ECO:0000256" key="16">
    <source>
        <dbReference type="ARBA" id="ARBA00023228"/>
    </source>
</evidence>
<feature type="transmembrane region" description="Helical" evidence="24">
    <location>
        <begin position="2487"/>
        <end position="2505"/>
    </location>
</feature>
<dbReference type="GO" id="GO:1905165">
    <property type="term" value="P:regulation of lysosomal protein catabolic process"/>
    <property type="evidence" value="ECO:0007669"/>
    <property type="project" value="UniProtKB-ARBA"/>
</dbReference>
<keyword evidence="12 24" id="KW-0460">Magnesium</keyword>
<feature type="transmembrane region" description="Helical" evidence="24">
    <location>
        <begin position="3560"/>
        <end position="3581"/>
    </location>
</feature>
<evidence type="ECO:0000256" key="10">
    <source>
        <dbReference type="ARBA" id="ARBA00022753"/>
    </source>
</evidence>
<keyword evidence="6" id="KW-0597">Phosphoprotein</keyword>
<comment type="function">
    <text evidence="21">ATPase which acts as a lysosomal polyamine exporter with high affinity for spermine. Also stimulates cellular uptake of polyamines and protects against polyamine toxicity. Plays a role in intracellular cation homeostasis and the maintenance of neuronal integrity. Contributes to cellular zinc homeostasis. Confers cellular protection against Mn(2+) and Zn(2+) toxicity and mitochondrial stress. Required for proper lysosomal and mitochondrial maintenance. Regulates the autophagy-lysosome pathway through the control of SYT11 expression at both transcriptional and post-translational levels. Facilitates recruitment of deacetylase HDAC6 to lysosomes to deacetylate CTTN, leading to actin polymerization, promotion of autophagosome-lysosome fusion and completion of autophagy. Promotes secretion of exosomes as well as secretion of SCNA via exosomes. Plays a role in lipid homeostasis.</text>
</comment>
<dbReference type="InterPro" id="IPR006544">
    <property type="entry name" value="P-type_TPase_V"/>
</dbReference>
<evidence type="ECO:0000256" key="19">
    <source>
        <dbReference type="ARBA" id="ARBA00050445"/>
    </source>
</evidence>
<proteinExistence type="inferred from homology"/>
<comment type="subcellular location">
    <subcellularLocation>
        <location evidence="3">Cytoplasmic vesicle</location>
        <location evidence="3">Autophagosome membrane</location>
        <topology evidence="3">Multi-pass membrane protein</topology>
    </subcellularLocation>
    <subcellularLocation>
        <location evidence="22">Endosome</location>
        <location evidence="22">Multivesicular body membrane</location>
        <topology evidence="22">Multi-pass membrane protein</topology>
    </subcellularLocation>
    <subcellularLocation>
        <location evidence="1">Late endosome membrane</location>
        <topology evidence="1">Multi-pass membrane protein</topology>
    </subcellularLocation>
    <subcellularLocation>
        <location evidence="2">Lysosome membrane</location>
        <topology evidence="2">Multi-pass membrane protein</topology>
    </subcellularLocation>
    <subcellularLocation>
        <location evidence="24">Membrane</location>
        <topology evidence="24">Multi-pass membrane protein</topology>
    </subcellularLocation>
</comment>
<feature type="transmembrane region" description="Helical" evidence="24">
    <location>
        <begin position="999"/>
        <end position="1021"/>
    </location>
</feature>
<dbReference type="NCBIfam" id="TIGR01657">
    <property type="entry name" value="P-ATPase-V"/>
    <property type="match status" value="3"/>
</dbReference>
<evidence type="ECO:0000256" key="3">
    <source>
        <dbReference type="ARBA" id="ARBA00004542"/>
    </source>
</evidence>
<dbReference type="SFLD" id="SFLDG00002">
    <property type="entry name" value="C1.7:_P-type_atpase_like"/>
    <property type="match status" value="3"/>
</dbReference>
<evidence type="ECO:0000256" key="12">
    <source>
        <dbReference type="ARBA" id="ARBA00022842"/>
    </source>
</evidence>
<sequence length="3620" mass="409525">METSNHKKTLQNGHNGEHIQDGYTALLNEGEENEMEIFGYKTIRYRKVLSIIGYIISFGVLWLLFYWKPEWEVWMCCEPCSLQEADVVLLRTTDEFKQYCRKYKVLFMRHCSEAEDAEHFNHLLTKKNIKCIWVQKIKYIWLNTDKKFQKAGYLEDDYSCSEMHSRFSSGLSREEQELSTPKEENTAPRRRVCGPNAIEVEVTPIWKLLFKEVLNPFYVFQIASLALWLSEGYIEYSIIIIIITLISISLSVYDMRQQSVELNKLVESNNSAVVTLCMKDGGLNKPMKEDVFRKAGELSTTQEQVESRCLVPGDIIVLTGRRFFLPCDCILLRGSCIVNEGMLTGESIPVTKSPLENIQNSTPWKIQSGEDFKRHVLFCGTEVIQTSSFGYDNVIAVVKQTGFNTAKGDMVRSILFPKPMNFKLYQDATRFLMCLVAIAVVGFIYTVVLFSVKGETARDIIVKALIAITVAIPPVLPAAVAVAIMYAQKRLKKKKIFCISPQRINVCGRINVVCFDKTGTLTEDGLDLWGVLPAVENSFQNVHMFTNGNSLQWSPLLGAMACCHSLIVLDGKIQGDPLDLKMFEGTNWVLDNSCQENECDDISKQGLVIKPGPDNSSVPPEGIIILLQFPFSSSLQRMSVVAQVLGSEEKFVFMKGAPEMVTRFCLPDSVPHNFSSQLQEYTLQGFRVIGLAYKTLHEQQCNEDKDSYPREEVECDLIFLGLLIMENRLKAETIPALSELNNALIRTVMITGDNLQTAITVARNSGVVQGCTMVILIEASEPNEKYPASISWSKMDSHRSEMREMRDFDSERCEESTMYHFAMTGNTYQVIVKHFYNLLPKILLNGTIFARMSPGQKSNLVEEFQNMDYYVAMCGDGANDCGALKMAHAGISLSEQEASVASPFTSHIANIQCVPLLIKEGRAALVASFSVFKYVTLYAMIQFMCLLLLYWELKFVGLYQYLIQDVGITIVATLTMSLTHAYPKLAPYRPPAQLISPPLLLSVIFNVLLNLAMQICSFVVLQKQPWYSKTDFSVCMVLILGRANETLTSLSNGSSTEVQESSVYENYETTTLWPITTISCIIVAFVFSKGKPFRKPIYTNYIFFFLLPIQLAACLFVLFSDFERLYRALQLVCTPTLWRVAILIILVIGFIVSYTVEEAVIENRRLWLYLKKLFNYHSRSQYRVLYRALKDDPNWPPVNKTHIHLSGLADRSLPEILFFNAIRRECQGQFQPIEDLFGYRTVHWRQVLCVVGYIFSLGILPLLFYWKPEWDVWSQCVPCNLESANVVLLQTTDDFKQYCKKKETSVSNEIAQSQNPHPCARVRGGPHPLLRGPHPPLRASTHCSGGPTHCAEGPHPPLKAGHISKCGLLRKGVQQHIRYISVQRVRYIWNALEKCFQKPGVLEEQYSCLDVHSKFGSGLSYEEQEIRQVVCGLNTIEVEITPIWKLLFKEVLNPFYIAQAYALIIWFATGYIEFSVVLLIITLLSAGATVYYLRMGYFKLHNLFESHNNTVTILRKNGAIEEIESRYLVPGDVIIITARKFYLPCDAILITGGCRVNEGMLTGESVPVTKTPLPHTNNTVPWKAYSAEDYKSHILFCGTEIIQSQPSGNCLIKAVVLKTGFNSAKGDLVGSILYPKPVNFKLQRDVKRFIIGLLGISVIGVIYTIIIYINSGISLQIRDQIRSDQMRSVNIPAALPAAVAMNMLYSQMRLQKIGIFCTSIQRIGICGQLNIICFDKTGTLTEDGMELWGVLPSSGECFQDVNFFTPEISLSWGPLLGAMVSCHSLILLDGVVHGDPIDLKMFEGTAWIHQSQLPIAAQENARLERPTCCILKWNAVIEPQVPVEGVALLHQFPFSSSLQRMSVIVQVIGEDELLVFMKGAPEMVVKFCKPETVPSNFQKELDYCTSQGFRVISLAYKILATDNHTDISNMERKDTLRFFLVLDFELAFIGLLIMENRLKPETKSVLEELNAANIRSVMVTACTVAKSSGMISMGSNLIVVEAHAPGKKSAASISWKTMQDNKENCHLDYVYKQVSNCGHDNKSLDFHFAMDGKTYQVIEDHFYDLLPKLLINGTVFARMCPRQKAKLIEEFQKIDYCAGMCGDGANDCGALKVAHAGISLSELEASVASPFTSKTPNIECIPKLIKEGRNCLVTSFCIFKYNAMYSMICMICMMLLFWNKLNILGNRHYLIQDVGITITFSLTMSLTGPSPTLAPYRPPARLISPPILLSIILNLIFSLIIQTVGFTVVQQQSWYNETDIFSGCLPLNMSLYNYTIKEIPEKDQNYLTTTMWFISGMNLIVVEFVFSKGKPFRKPIYTNYFYFFIIAAQLAAYIFLYFADIESVYHIMEFVCTPYYWRGNVLIMIAVLFALSYFAEEPVMEKRLALWPRPRKLWKMCKTIFNYTSKSKYKMLQRMVKNYPQWPPQNKLVYSTQKSAGKDGWWYRRITTRWETKRWDLSGERTHQEFQASGREQEIHGYRTDLLRSKLCIVGYFVSLGFLRLLFYWKPMIDILCHCVPCSLEEADVILLRSTDECKKYFKKKVIWIHSNLLDTRADHNTIALDKSVENKLIMKTMCKVRCITVQRIRYIWNAVNGVFQKIGVLEDRYSCSDIHQHFGTGLSKEEQIDRRQLCGLNTIDVEITPIWKLLFKEILNPIYLFEMYTLCTWLATGYIEYSMAIIIMTILSILATIYLLRMQSVKLHRMVESHNNVMVTVLQKNGVIDKMESRHLVPGDVLILTGNKFYLPCDAILISGGCIVNEGMLTGESIPVTKTALPNVDNGIPWKEHIGENCKGHMLFCGTEVIKTKPFDDGMVKAIVLQTGFNTAKGDLVRSILYPKPVNYELQRDILKTVIVLVGLSSVGVLYTAVISSLNGAKAHEIVLMILIMATSAVPVSLPSALTVCTLYSQTRLNSQGIFCISPQRINLCGQINLFCFDKTGTLTEDGLDLWGVVPSESHGFQEVRDMNAGFTLSWSPLLGAMASCHSLVLLDKNLHGDPLDLKMFEATGWDLQEYKNDWKGDGSTGSDILVKPKSRMQSVPVEGITILHQFPFSSSLQRMSVITQVSGEKKLTVFLKGAPEVMIQLCKKDTVPSDFSSTLDHYTSQGFRVIGMAFKHLEPNEVLDFKQLQRELAESDIVFLGFLIMENRLKPETKPVLEELKSAKIRTVMITGDNLHTACTVGINSGMVSDSSNLFIIEATEPKENSPATIIHKLVETNAKEGNKENMKIMHVAFSGNENVWSQGTGVGNYSYAMSGKAYEIINQHFPNLIPDVLINGTIFARMTPKQKSKIIEDFQKLNYCVGMCGDGANDCGALKMAHAGISLSKLEASVASPFTSKISNIECVPKLLKEGRNAFVTSISLFKYLIMYTMIELVCMLLLFWKQTLLGNYHYLMQDMAITVIVMLTMSLNGPAPKLAPYRPTGKLLSSSLLLSLLLHTTFTIIVQTSTFIQVQQQSWYNKSDVYGACLPQTESSFNQTMEIKHLDSKNVFTTTLWFVSGFHLIVMECIFSKGQPFRQPIYTNYLFFILIILQLGSYLFMLFADIETLYSAMELVCTPYSWRYTIFCAVLVLFGLSYGIEEFVIENRNLWLVVKKIFKCKPKSEYKKLQSSLDKDRTHCVYHC</sequence>
<feature type="transmembrane region" description="Helical" evidence="24">
    <location>
        <begin position="236"/>
        <end position="255"/>
    </location>
</feature>
<feature type="compositionally biased region" description="Basic and acidic residues" evidence="25">
    <location>
        <begin position="172"/>
        <end position="187"/>
    </location>
</feature>
<dbReference type="GO" id="GO:0006882">
    <property type="term" value="P:intracellular zinc ion homeostasis"/>
    <property type="evidence" value="ECO:0007669"/>
    <property type="project" value="UniProtKB-ARBA"/>
</dbReference>
<evidence type="ECO:0000256" key="14">
    <source>
        <dbReference type="ARBA" id="ARBA00022989"/>
    </source>
</evidence>
<dbReference type="Proteomes" id="UP001295444">
    <property type="component" value="Chromosome 02"/>
</dbReference>
<evidence type="ECO:0000256" key="21">
    <source>
        <dbReference type="ARBA" id="ARBA00053898"/>
    </source>
</evidence>
<keyword evidence="15 24" id="KW-0472">Membrane</keyword>
<keyword evidence="14 24" id="KW-1133">Transmembrane helix</keyword>
<dbReference type="PANTHER" id="PTHR45630">
    <property type="entry name" value="CATION-TRANSPORTING ATPASE-RELATED"/>
    <property type="match status" value="1"/>
</dbReference>
<dbReference type="PRINTS" id="PR00119">
    <property type="entry name" value="CATATPASE"/>
</dbReference>
<dbReference type="InterPro" id="IPR023299">
    <property type="entry name" value="ATPase_P-typ_cyto_dom_N"/>
</dbReference>
<keyword evidence="28" id="KW-1185">Reference proteome</keyword>
<feature type="transmembrane region" description="Helical" evidence="24">
    <location>
        <begin position="957"/>
        <end position="978"/>
    </location>
</feature>
<dbReference type="GO" id="GO:0032585">
    <property type="term" value="C:multivesicular body membrane"/>
    <property type="evidence" value="ECO:0007669"/>
    <property type="project" value="UniProtKB-SubCell"/>
</dbReference>
<dbReference type="GO" id="GO:0034599">
    <property type="term" value="P:cellular response to oxidative stress"/>
    <property type="evidence" value="ECO:0007669"/>
    <property type="project" value="UniProtKB-ARBA"/>
</dbReference>
<keyword evidence="8 24" id="KW-0479">Metal-binding</keyword>
<dbReference type="Gene3D" id="2.70.150.10">
    <property type="entry name" value="Calcium-transporting ATPase, cytoplasmic transduction domain A"/>
    <property type="match status" value="3"/>
</dbReference>
<keyword evidence="13 24" id="KW-1278">Translocase</keyword>
<accession>A0AAD1RC22</accession>
<keyword evidence="10" id="KW-0967">Endosome</keyword>
<dbReference type="GO" id="GO:0005765">
    <property type="term" value="C:lysosomal membrane"/>
    <property type="evidence" value="ECO:0007669"/>
    <property type="project" value="UniProtKB-SubCell"/>
</dbReference>
<dbReference type="InterPro" id="IPR018303">
    <property type="entry name" value="ATPase_P-typ_P_site"/>
</dbReference>
<dbReference type="GO" id="GO:0015203">
    <property type="term" value="F:polyamine transmembrane transporter activity"/>
    <property type="evidence" value="ECO:0007669"/>
    <property type="project" value="TreeGrafter"/>
</dbReference>
<evidence type="ECO:0000256" key="20">
    <source>
        <dbReference type="ARBA" id="ARBA00051772"/>
    </source>
</evidence>
<dbReference type="EMBL" id="OW240913">
    <property type="protein sequence ID" value="CAH2247931.1"/>
    <property type="molecule type" value="Genomic_DNA"/>
</dbReference>
<dbReference type="GO" id="GO:0043005">
    <property type="term" value="C:neuron projection"/>
    <property type="evidence" value="ECO:0007669"/>
    <property type="project" value="UniProtKB-ARBA"/>
</dbReference>
<protein>
    <recommendedName>
        <fullName evidence="24">Cation-transporting ATPase</fullName>
        <ecNumber evidence="24">7.2.2.-</ecNumber>
    </recommendedName>
</protein>
<evidence type="ECO:0000256" key="17">
    <source>
        <dbReference type="ARBA" id="ARBA00023329"/>
    </source>
</evidence>
<dbReference type="GO" id="GO:1903543">
    <property type="term" value="P:positive regulation of exosomal secretion"/>
    <property type="evidence" value="ECO:0007669"/>
    <property type="project" value="UniProtKB-ARBA"/>
</dbReference>
<feature type="transmembrane region" description="Helical" evidence="24">
    <location>
        <begin position="464"/>
        <end position="487"/>
    </location>
</feature>
<dbReference type="Gene3D" id="1.20.1110.10">
    <property type="entry name" value="Calcium-transporting ATPase, transmembrane domain"/>
    <property type="match status" value="2"/>
</dbReference>
<evidence type="ECO:0000313" key="28">
    <source>
        <dbReference type="Proteomes" id="UP001295444"/>
    </source>
</evidence>
<feature type="transmembrane region" description="Helical" evidence="24">
    <location>
        <begin position="3487"/>
        <end position="3507"/>
    </location>
</feature>
<feature type="transmembrane region" description="Helical" evidence="24">
    <location>
        <begin position="3360"/>
        <end position="3380"/>
    </location>
</feature>
<keyword evidence="16" id="KW-0458">Lysosome</keyword>
<feature type="transmembrane region" description="Helical" evidence="24">
    <location>
        <begin position="1138"/>
        <end position="1156"/>
    </location>
</feature>